<evidence type="ECO:0000313" key="6">
    <source>
        <dbReference type="EMBL" id="KAG0662211.1"/>
    </source>
</evidence>
<dbReference type="InterPro" id="IPR038586">
    <property type="entry name" value="Tctex-1-like_sf"/>
</dbReference>
<protein>
    <recommendedName>
        <fullName evidence="3">Topoisomerase I damage affected protein 2</fullName>
    </recommendedName>
</protein>
<evidence type="ECO:0000256" key="1">
    <source>
        <dbReference type="ARBA" id="ARBA00004316"/>
    </source>
</evidence>
<dbReference type="GO" id="GO:0042995">
    <property type="term" value="C:cell projection"/>
    <property type="evidence" value="ECO:0007669"/>
    <property type="project" value="UniProtKB-SubCell"/>
</dbReference>
<organism evidence="6 7">
    <name type="scientific">Maudiozyma exigua</name>
    <name type="common">Yeast</name>
    <name type="synonym">Kazachstania exigua</name>
    <dbReference type="NCBI Taxonomy" id="34358"/>
    <lineage>
        <taxon>Eukaryota</taxon>
        <taxon>Fungi</taxon>
        <taxon>Dikarya</taxon>
        <taxon>Ascomycota</taxon>
        <taxon>Saccharomycotina</taxon>
        <taxon>Saccharomycetes</taxon>
        <taxon>Saccharomycetales</taxon>
        <taxon>Saccharomycetaceae</taxon>
        <taxon>Maudiozyma</taxon>
    </lineage>
</organism>
<accession>A0A9P6W4T4</accession>
<dbReference type="OrthoDB" id="10059120at2759"/>
<keyword evidence="4" id="KW-0966">Cell projection</keyword>
<comment type="caution">
    <text evidence="6">The sequence shown here is derived from an EMBL/GenBank/DDBJ whole genome shotgun (WGS) entry which is preliminary data.</text>
</comment>
<comment type="similarity">
    <text evidence="2">Belongs to the TDA2 family.</text>
</comment>
<reference evidence="6 7" key="1">
    <citation type="submission" date="2020-11" db="EMBL/GenBank/DDBJ databases">
        <title>Kefir isolates.</title>
        <authorList>
            <person name="Marcisauskas S."/>
            <person name="Kim Y."/>
            <person name="Blasche S."/>
        </authorList>
    </citation>
    <scope>NUCLEOTIDE SEQUENCE [LARGE SCALE GENOMIC DNA]</scope>
    <source>
        <strain evidence="6 7">OG2</strain>
    </source>
</reference>
<dbReference type="Gene3D" id="3.30.1140.40">
    <property type="entry name" value="Tctex-1"/>
    <property type="match status" value="1"/>
</dbReference>
<dbReference type="AlphaFoldDB" id="A0A9P6W4T4"/>
<name>A0A9P6W4T4_MAUEX</name>
<keyword evidence="5" id="KW-0175">Coiled coil</keyword>
<sequence>MTVNIEVQNGKVEQSPLDTKELSTLLNETLENKKNEEENIIKNELKTVALTKLNSNSSQYKYIISITSLTTNGDTTDAMITNDVGALWSPKKDGLVNFQLVNSATNTQYLITIFFIFK</sequence>
<comment type="subcellular location">
    <subcellularLocation>
        <location evidence="1">Cell projection</location>
    </subcellularLocation>
</comment>
<dbReference type="Proteomes" id="UP000750334">
    <property type="component" value="Unassembled WGS sequence"/>
</dbReference>
<evidence type="ECO:0000256" key="2">
    <source>
        <dbReference type="ARBA" id="ARBA00010778"/>
    </source>
</evidence>
<gene>
    <name evidence="6" type="primary">TDA2</name>
    <name evidence="6" type="ORF">C6P45_001146</name>
</gene>
<keyword evidence="7" id="KW-1185">Reference proteome</keyword>
<proteinExistence type="inferred from homology"/>
<evidence type="ECO:0000313" key="7">
    <source>
        <dbReference type="Proteomes" id="UP000750334"/>
    </source>
</evidence>
<evidence type="ECO:0000256" key="4">
    <source>
        <dbReference type="ARBA" id="ARBA00023273"/>
    </source>
</evidence>
<evidence type="ECO:0000256" key="3">
    <source>
        <dbReference type="ARBA" id="ARBA00019193"/>
    </source>
</evidence>
<feature type="coiled-coil region" evidence="5">
    <location>
        <begin position="19"/>
        <end position="47"/>
    </location>
</feature>
<dbReference type="EMBL" id="PUHR01000149">
    <property type="protein sequence ID" value="KAG0662211.1"/>
    <property type="molecule type" value="Genomic_DNA"/>
</dbReference>
<evidence type="ECO:0000256" key="5">
    <source>
        <dbReference type="SAM" id="Coils"/>
    </source>
</evidence>